<gene>
    <name evidence="1" type="ORF">YBN1229_v1_0517</name>
</gene>
<name>A0A0D6JAR9_9HYPH</name>
<protein>
    <submittedName>
        <fullName evidence="1">Uncharacterized protein</fullName>
    </submittedName>
</protein>
<evidence type="ECO:0000313" key="1">
    <source>
        <dbReference type="EMBL" id="CPR15811.1"/>
    </source>
</evidence>
<sequence>MRPLQTTVAHKGVLRIDLLQIYHATRALCPKGSAKTKDITGDRGISSHQALAALRVC</sequence>
<dbReference type="Proteomes" id="UP000033187">
    <property type="component" value="Chromosome 1"/>
</dbReference>
<dbReference type="KEGG" id="fiy:BN1229_v1_0517"/>
<dbReference type="KEGG" id="fil:BN1229_v1_0514"/>
<evidence type="ECO:0000313" key="2">
    <source>
        <dbReference type="Proteomes" id="UP000033187"/>
    </source>
</evidence>
<reference evidence="2" key="1">
    <citation type="submission" date="2015-02" db="EMBL/GenBank/DDBJ databases">
        <authorList>
            <person name="Chooi Y.-H."/>
        </authorList>
    </citation>
    <scope>NUCLEOTIDE SEQUENCE [LARGE SCALE GENOMIC DNA]</scope>
    <source>
        <strain evidence="2">strain Y</strain>
    </source>
</reference>
<keyword evidence="2" id="KW-1185">Reference proteome</keyword>
<accession>A0A0D6JAR9</accession>
<dbReference type="AlphaFoldDB" id="A0A0D6JAR9"/>
<proteinExistence type="predicted"/>
<organism evidence="1 2">
    <name type="scientific">Candidatus Filomicrobium marinum</name>
    <dbReference type="NCBI Taxonomy" id="1608628"/>
    <lineage>
        <taxon>Bacteria</taxon>
        <taxon>Pseudomonadati</taxon>
        <taxon>Pseudomonadota</taxon>
        <taxon>Alphaproteobacteria</taxon>
        <taxon>Hyphomicrobiales</taxon>
        <taxon>Hyphomicrobiaceae</taxon>
        <taxon>Filomicrobium</taxon>
    </lineage>
</organism>
<dbReference type="EMBL" id="LN829119">
    <property type="protein sequence ID" value="CPR15811.1"/>
    <property type="molecule type" value="Genomic_DNA"/>
</dbReference>